<sequence length="570" mass="62694">MIQVDISSFTYPGKSGTALQNVRLGIDPGECVLITGPTGCGKSTLLKCINGIIPHTSEGTLTGDVVLNGVNTKNASLPVLAKMVGLVQQNPDDQIFSLTVEDEVGFGPENLCLPIGEIEQRIDTALGQVGMRPYRKQSVNALSGGQKQRVVIASILAMQPDVLLLDEPASQLDPKGARDILSVIASIHSETRRTIVLVEHRIHEVAHLVNRVIVMDKGCIVLDADRDQVFKNHIDLFYRLGLRLPETIELFYQLELEGLPLTAEEALFALREEQIPGHPENGPLLGISDPKKPSQKITCPDSAVRMENIWFAYEDRNWILKGIDLGIRRGEIVALLGNNGSGKSTLLLHLCGILKPGQGDVSVFGRSIRGMRPESLVGEVSVVFQDPSLMLCCDTVWKEIAFGPHNMNMQRPDLEESVQNALKVMTLEDERSRPPQSLSGGQRLRAAVASVLSMRPRMLLLDEPTSGQDRRNIIRFMEHLKFLSTENITTVFITHDMETALSFADRIIILDDGKIIADGDPREIFLDFDILNRTALQAPQSITLSTRLGLSPCLCVNDLARQLKPVTAHA</sequence>
<dbReference type="InterPro" id="IPR017871">
    <property type="entry name" value="ABC_transporter-like_CS"/>
</dbReference>
<organism evidence="10 11">
    <name type="scientific">Desulfosarcina ovata subsp. ovata</name>
    <dbReference type="NCBI Taxonomy" id="2752305"/>
    <lineage>
        <taxon>Bacteria</taxon>
        <taxon>Pseudomonadati</taxon>
        <taxon>Thermodesulfobacteriota</taxon>
        <taxon>Desulfobacteria</taxon>
        <taxon>Desulfobacterales</taxon>
        <taxon>Desulfosarcinaceae</taxon>
        <taxon>Desulfosarcina</taxon>
    </lineage>
</organism>
<dbReference type="GO" id="GO:0042626">
    <property type="term" value="F:ATPase-coupled transmembrane transporter activity"/>
    <property type="evidence" value="ECO:0007669"/>
    <property type="project" value="TreeGrafter"/>
</dbReference>
<comment type="similarity">
    <text evidence="2">Belongs to the ABC transporter superfamily.</text>
</comment>
<evidence type="ECO:0000256" key="8">
    <source>
        <dbReference type="ARBA" id="ARBA00023136"/>
    </source>
</evidence>
<dbReference type="Gene3D" id="3.40.50.300">
    <property type="entry name" value="P-loop containing nucleotide triphosphate hydrolases"/>
    <property type="match status" value="2"/>
</dbReference>
<comment type="subcellular location">
    <subcellularLocation>
        <location evidence="1">Cell membrane</location>
    </subcellularLocation>
</comment>
<dbReference type="GO" id="GO:0043190">
    <property type="term" value="C:ATP-binding cassette (ABC) transporter complex"/>
    <property type="evidence" value="ECO:0007669"/>
    <property type="project" value="TreeGrafter"/>
</dbReference>
<proteinExistence type="inferred from homology"/>
<dbReference type="NCBIfam" id="NF010167">
    <property type="entry name" value="PRK13648.1"/>
    <property type="match status" value="2"/>
</dbReference>
<evidence type="ECO:0000256" key="2">
    <source>
        <dbReference type="ARBA" id="ARBA00005417"/>
    </source>
</evidence>
<keyword evidence="7" id="KW-1278">Translocase</keyword>
<dbReference type="AlphaFoldDB" id="A0A5K8A9J7"/>
<dbReference type="SMART" id="SM00382">
    <property type="entry name" value="AAA"/>
    <property type="match status" value="2"/>
</dbReference>
<dbReference type="Pfam" id="PF00005">
    <property type="entry name" value="ABC_tran"/>
    <property type="match status" value="2"/>
</dbReference>
<evidence type="ECO:0000256" key="5">
    <source>
        <dbReference type="ARBA" id="ARBA00022741"/>
    </source>
</evidence>
<gene>
    <name evidence="10" type="ORF">DSCOOX_23460</name>
</gene>
<evidence type="ECO:0000313" key="11">
    <source>
        <dbReference type="Proteomes" id="UP000422108"/>
    </source>
</evidence>
<keyword evidence="3" id="KW-0813">Transport</keyword>
<dbReference type="GO" id="GO:0016887">
    <property type="term" value="F:ATP hydrolysis activity"/>
    <property type="evidence" value="ECO:0007669"/>
    <property type="project" value="InterPro"/>
</dbReference>
<dbReference type="FunFam" id="3.40.50.300:FF:000224">
    <property type="entry name" value="Energy-coupling factor transporter ATP-binding protein EcfA"/>
    <property type="match status" value="2"/>
</dbReference>
<keyword evidence="6 10" id="KW-0067">ATP-binding</keyword>
<dbReference type="Proteomes" id="UP000422108">
    <property type="component" value="Chromosome"/>
</dbReference>
<evidence type="ECO:0000256" key="6">
    <source>
        <dbReference type="ARBA" id="ARBA00022840"/>
    </source>
</evidence>
<dbReference type="CDD" id="cd03225">
    <property type="entry name" value="ABC_cobalt_CbiO_domain1"/>
    <property type="match status" value="2"/>
</dbReference>
<dbReference type="PROSITE" id="PS50893">
    <property type="entry name" value="ABC_TRANSPORTER_2"/>
    <property type="match status" value="2"/>
</dbReference>
<dbReference type="PANTHER" id="PTHR43553">
    <property type="entry name" value="HEAVY METAL TRANSPORTER"/>
    <property type="match status" value="1"/>
</dbReference>
<keyword evidence="5" id="KW-0547">Nucleotide-binding</keyword>
<feature type="domain" description="ABC transporter" evidence="9">
    <location>
        <begin position="4"/>
        <end position="242"/>
    </location>
</feature>
<dbReference type="InterPro" id="IPR015856">
    <property type="entry name" value="ABC_transpr_CbiO/EcfA_su"/>
</dbReference>
<evidence type="ECO:0000259" key="9">
    <source>
        <dbReference type="PROSITE" id="PS50893"/>
    </source>
</evidence>
<dbReference type="InterPro" id="IPR050095">
    <property type="entry name" value="ECF_ABC_transporter_ATP-bd"/>
</dbReference>
<accession>A0A5K8A9J7</accession>
<dbReference type="PROSITE" id="PS00211">
    <property type="entry name" value="ABC_TRANSPORTER_1"/>
    <property type="match status" value="1"/>
</dbReference>
<dbReference type="InterPro" id="IPR027417">
    <property type="entry name" value="P-loop_NTPase"/>
</dbReference>
<evidence type="ECO:0000256" key="4">
    <source>
        <dbReference type="ARBA" id="ARBA00022475"/>
    </source>
</evidence>
<keyword evidence="8" id="KW-0472">Membrane</keyword>
<dbReference type="EMBL" id="AP021879">
    <property type="protein sequence ID" value="BBO89166.1"/>
    <property type="molecule type" value="Genomic_DNA"/>
</dbReference>
<reference evidence="10 11" key="1">
    <citation type="submission" date="2019-11" db="EMBL/GenBank/DDBJ databases">
        <title>Comparative genomics of hydrocarbon-degrading Desulfosarcina strains.</title>
        <authorList>
            <person name="Watanabe M."/>
            <person name="Kojima H."/>
            <person name="Fukui M."/>
        </authorList>
    </citation>
    <scope>NUCLEOTIDE SEQUENCE [LARGE SCALE GENOMIC DNA]</scope>
    <source>
        <strain evidence="11">oXyS1</strain>
    </source>
</reference>
<dbReference type="RefSeq" id="WP_162458894.1">
    <property type="nucleotide sequence ID" value="NZ_AP021879.1"/>
</dbReference>
<dbReference type="SUPFAM" id="SSF52540">
    <property type="entry name" value="P-loop containing nucleoside triphosphate hydrolases"/>
    <property type="match status" value="2"/>
</dbReference>
<name>A0A5K8A9J7_9BACT</name>
<protein>
    <submittedName>
        <fullName evidence="10">ABC transporter ATP-binding protein</fullName>
    </submittedName>
</protein>
<dbReference type="InterPro" id="IPR003439">
    <property type="entry name" value="ABC_transporter-like_ATP-bd"/>
</dbReference>
<keyword evidence="4" id="KW-1003">Cell membrane</keyword>
<evidence type="ECO:0000256" key="7">
    <source>
        <dbReference type="ARBA" id="ARBA00022967"/>
    </source>
</evidence>
<evidence type="ECO:0000256" key="1">
    <source>
        <dbReference type="ARBA" id="ARBA00004236"/>
    </source>
</evidence>
<keyword evidence="11" id="KW-1185">Reference proteome</keyword>
<evidence type="ECO:0000256" key="3">
    <source>
        <dbReference type="ARBA" id="ARBA00022448"/>
    </source>
</evidence>
<evidence type="ECO:0000313" key="10">
    <source>
        <dbReference type="EMBL" id="BBO89166.1"/>
    </source>
</evidence>
<dbReference type="GO" id="GO:0005524">
    <property type="term" value="F:ATP binding"/>
    <property type="evidence" value="ECO:0007669"/>
    <property type="project" value="UniProtKB-KW"/>
</dbReference>
<feature type="domain" description="ABC transporter" evidence="9">
    <location>
        <begin position="304"/>
        <end position="537"/>
    </location>
</feature>
<dbReference type="InterPro" id="IPR003593">
    <property type="entry name" value="AAA+_ATPase"/>
</dbReference>